<evidence type="ECO:0000313" key="3">
    <source>
        <dbReference type="Proteomes" id="UP000240493"/>
    </source>
</evidence>
<feature type="region of interest" description="Disordered" evidence="1">
    <location>
        <begin position="88"/>
        <end position="119"/>
    </location>
</feature>
<keyword evidence="3" id="KW-1185">Reference proteome</keyword>
<gene>
    <name evidence="2" type="ORF">M441DRAFT_259963</name>
</gene>
<evidence type="ECO:0000313" key="2">
    <source>
        <dbReference type="EMBL" id="PTB37894.1"/>
    </source>
</evidence>
<name>A0A2T3YZF9_TRIA4</name>
<protein>
    <submittedName>
        <fullName evidence="2">Uncharacterized protein</fullName>
    </submittedName>
</protein>
<dbReference type="EMBL" id="KZ679267">
    <property type="protein sequence ID" value="PTB37894.1"/>
    <property type="molecule type" value="Genomic_DNA"/>
</dbReference>
<proteinExistence type="predicted"/>
<reference evidence="2 3" key="1">
    <citation type="submission" date="2016-07" db="EMBL/GenBank/DDBJ databases">
        <title>Multiple horizontal gene transfer events from other fungi enriched the ability of initially mycotrophic Trichoderma (Ascomycota) to feed on dead plant biomass.</title>
        <authorList>
            <consortium name="DOE Joint Genome Institute"/>
            <person name="Aerts A."/>
            <person name="Atanasova L."/>
            <person name="Chenthamara K."/>
            <person name="Zhang J."/>
            <person name="Grujic M."/>
            <person name="Henrissat B."/>
            <person name="Kuo A."/>
            <person name="Salamov A."/>
            <person name="Lipzen A."/>
            <person name="Labutti K."/>
            <person name="Barry K."/>
            <person name="Miao Y."/>
            <person name="Rahimi M.J."/>
            <person name="Shen Q."/>
            <person name="Grigoriev I.V."/>
            <person name="Kubicek C.P."/>
            <person name="Druzhinina I.S."/>
        </authorList>
    </citation>
    <scope>NUCLEOTIDE SEQUENCE [LARGE SCALE GENOMIC DNA]</scope>
    <source>
        <strain evidence="2 3">CBS 433.97</strain>
    </source>
</reference>
<organism evidence="2 3">
    <name type="scientific">Trichoderma asperellum (strain ATCC 204424 / CBS 433.97 / NBRC 101777)</name>
    <dbReference type="NCBI Taxonomy" id="1042311"/>
    <lineage>
        <taxon>Eukaryota</taxon>
        <taxon>Fungi</taxon>
        <taxon>Dikarya</taxon>
        <taxon>Ascomycota</taxon>
        <taxon>Pezizomycotina</taxon>
        <taxon>Sordariomycetes</taxon>
        <taxon>Hypocreomycetidae</taxon>
        <taxon>Hypocreales</taxon>
        <taxon>Hypocreaceae</taxon>
        <taxon>Trichoderma</taxon>
    </lineage>
</organism>
<dbReference type="Proteomes" id="UP000240493">
    <property type="component" value="Unassembled WGS sequence"/>
</dbReference>
<dbReference type="AlphaFoldDB" id="A0A2T3YZF9"/>
<sequence>MPPLPPRQSARYARVPCNSRIRELICDFSAHRLPTPPDPSAGPPRSTRALISIAERRHGFVRALALDYAPFGRTLFAHLSFLLVAGRPSSSKHQHPFPPEKNTRCDPANASTKRPNRAV</sequence>
<evidence type="ECO:0000256" key="1">
    <source>
        <dbReference type="SAM" id="MobiDB-lite"/>
    </source>
</evidence>
<accession>A0A2T3YZF9</accession>